<protein>
    <submittedName>
        <fullName evidence="1">Uncharacterized protein</fullName>
    </submittedName>
</protein>
<dbReference type="KEGG" id="ssl:SS1G_05607"/>
<dbReference type="EMBL" id="CH476626">
    <property type="protein sequence ID" value="EDO03128.1"/>
    <property type="molecule type" value="Genomic_DNA"/>
</dbReference>
<sequence>MSKHFKLGSLHHTCTIDLKVDFECGDGMARALRIRFLVTSWILKDGNNLSFSPSALANSMAPLNIVRSVLAVHGVLSKRGPHNLGREKTTPESKGLHALLNSDLSKVSIMFDELY</sequence>
<accession>A7EJW2</accession>
<dbReference type="AlphaFoldDB" id="A7EJW2"/>
<evidence type="ECO:0000313" key="1">
    <source>
        <dbReference type="EMBL" id="EDO03128.1"/>
    </source>
</evidence>
<dbReference type="Proteomes" id="UP000001312">
    <property type="component" value="Unassembled WGS sequence"/>
</dbReference>
<organism evidence="1 2">
    <name type="scientific">Sclerotinia sclerotiorum (strain ATCC 18683 / 1980 / Ss-1)</name>
    <name type="common">White mold</name>
    <name type="synonym">Whetzelinia sclerotiorum</name>
    <dbReference type="NCBI Taxonomy" id="665079"/>
    <lineage>
        <taxon>Eukaryota</taxon>
        <taxon>Fungi</taxon>
        <taxon>Dikarya</taxon>
        <taxon>Ascomycota</taxon>
        <taxon>Pezizomycotina</taxon>
        <taxon>Leotiomycetes</taxon>
        <taxon>Helotiales</taxon>
        <taxon>Sclerotiniaceae</taxon>
        <taxon>Sclerotinia</taxon>
    </lineage>
</organism>
<gene>
    <name evidence="1" type="ORF">SS1G_05607</name>
</gene>
<name>A7EJW2_SCLS1</name>
<proteinExistence type="predicted"/>
<dbReference type="RefSeq" id="XP_001594177.1">
    <property type="nucleotide sequence ID" value="XM_001594127.1"/>
</dbReference>
<keyword evidence="2" id="KW-1185">Reference proteome</keyword>
<dbReference type="HOGENOM" id="CLU_2110447_0_0_1"/>
<dbReference type="GeneID" id="5490231"/>
<dbReference type="InParanoid" id="A7EJW2"/>
<reference evidence="2" key="1">
    <citation type="journal article" date="2011" name="PLoS Genet.">
        <title>Genomic analysis of the necrotrophic fungal pathogens Sclerotinia sclerotiorum and Botrytis cinerea.</title>
        <authorList>
            <person name="Amselem J."/>
            <person name="Cuomo C.A."/>
            <person name="van Kan J.A."/>
            <person name="Viaud M."/>
            <person name="Benito E.P."/>
            <person name="Couloux A."/>
            <person name="Coutinho P.M."/>
            <person name="de Vries R.P."/>
            <person name="Dyer P.S."/>
            <person name="Fillinger S."/>
            <person name="Fournier E."/>
            <person name="Gout L."/>
            <person name="Hahn M."/>
            <person name="Kohn L."/>
            <person name="Lapalu N."/>
            <person name="Plummer K.M."/>
            <person name="Pradier J.M."/>
            <person name="Quevillon E."/>
            <person name="Sharon A."/>
            <person name="Simon A."/>
            <person name="ten Have A."/>
            <person name="Tudzynski B."/>
            <person name="Tudzynski P."/>
            <person name="Wincker P."/>
            <person name="Andrew M."/>
            <person name="Anthouard V."/>
            <person name="Beever R.E."/>
            <person name="Beffa R."/>
            <person name="Benoit I."/>
            <person name="Bouzid O."/>
            <person name="Brault B."/>
            <person name="Chen Z."/>
            <person name="Choquer M."/>
            <person name="Collemare J."/>
            <person name="Cotton P."/>
            <person name="Danchin E.G."/>
            <person name="Da Silva C."/>
            <person name="Gautier A."/>
            <person name="Giraud C."/>
            <person name="Giraud T."/>
            <person name="Gonzalez C."/>
            <person name="Grossetete S."/>
            <person name="Guldener U."/>
            <person name="Henrissat B."/>
            <person name="Howlett B.J."/>
            <person name="Kodira C."/>
            <person name="Kretschmer M."/>
            <person name="Lappartient A."/>
            <person name="Leroch M."/>
            <person name="Levis C."/>
            <person name="Mauceli E."/>
            <person name="Neuveglise C."/>
            <person name="Oeser B."/>
            <person name="Pearson M."/>
            <person name="Poulain J."/>
            <person name="Poussereau N."/>
            <person name="Quesneville H."/>
            <person name="Rascle C."/>
            <person name="Schumacher J."/>
            <person name="Segurens B."/>
            <person name="Sexton A."/>
            <person name="Silva E."/>
            <person name="Sirven C."/>
            <person name="Soanes D.M."/>
            <person name="Talbot N.J."/>
            <person name="Templeton M."/>
            <person name="Yandava C."/>
            <person name="Yarden O."/>
            <person name="Zeng Q."/>
            <person name="Rollins J.A."/>
            <person name="Lebrun M.H."/>
            <person name="Dickman M."/>
        </authorList>
    </citation>
    <scope>NUCLEOTIDE SEQUENCE [LARGE SCALE GENOMIC DNA]</scope>
    <source>
        <strain evidence="2">ATCC 18683 / 1980 / Ss-1</strain>
    </source>
</reference>
<evidence type="ECO:0000313" key="2">
    <source>
        <dbReference type="Proteomes" id="UP000001312"/>
    </source>
</evidence>